<reference evidence="3 4" key="1">
    <citation type="journal article" date="2021" name="Environ. Microbiol.">
        <title>Gene family expansions and transcriptome signatures uncover fungal adaptations to wood decay.</title>
        <authorList>
            <person name="Hage H."/>
            <person name="Miyauchi S."/>
            <person name="Viragh M."/>
            <person name="Drula E."/>
            <person name="Min B."/>
            <person name="Chaduli D."/>
            <person name="Navarro D."/>
            <person name="Favel A."/>
            <person name="Norest M."/>
            <person name="Lesage-Meessen L."/>
            <person name="Balint B."/>
            <person name="Merenyi Z."/>
            <person name="de Eugenio L."/>
            <person name="Morin E."/>
            <person name="Martinez A.T."/>
            <person name="Baldrian P."/>
            <person name="Stursova M."/>
            <person name="Martinez M.J."/>
            <person name="Novotny C."/>
            <person name="Magnuson J.K."/>
            <person name="Spatafora J.W."/>
            <person name="Maurice S."/>
            <person name="Pangilinan J."/>
            <person name="Andreopoulos W."/>
            <person name="LaButti K."/>
            <person name="Hundley H."/>
            <person name="Na H."/>
            <person name="Kuo A."/>
            <person name="Barry K."/>
            <person name="Lipzen A."/>
            <person name="Henrissat B."/>
            <person name="Riley R."/>
            <person name="Ahrendt S."/>
            <person name="Nagy L.G."/>
            <person name="Grigoriev I.V."/>
            <person name="Martin F."/>
            <person name="Rosso M.N."/>
        </authorList>
    </citation>
    <scope>NUCLEOTIDE SEQUENCE [LARGE SCALE GENOMIC DNA]</scope>
    <source>
        <strain evidence="3 4">CIRM-BRFM 1785</strain>
    </source>
</reference>
<dbReference type="RefSeq" id="XP_047772377.1">
    <property type="nucleotide sequence ID" value="XM_047928680.1"/>
</dbReference>
<feature type="compositionally biased region" description="Basic residues" evidence="1">
    <location>
        <begin position="650"/>
        <end position="668"/>
    </location>
</feature>
<keyword evidence="2" id="KW-0732">Signal</keyword>
<gene>
    <name evidence="3" type="ORF">C8Q71DRAFT_891939</name>
</gene>
<dbReference type="Proteomes" id="UP000814176">
    <property type="component" value="Unassembled WGS sequence"/>
</dbReference>
<evidence type="ECO:0000313" key="3">
    <source>
        <dbReference type="EMBL" id="KAH9828722.1"/>
    </source>
</evidence>
<name>A0ABQ8JXE1_9APHY</name>
<feature type="non-terminal residue" evidence="3">
    <location>
        <position position="959"/>
    </location>
</feature>
<accession>A0ABQ8JXE1</accession>
<feature type="region of interest" description="Disordered" evidence="1">
    <location>
        <begin position="723"/>
        <end position="753"/>
    </location>
</feature>
<dbReference type="GeneID" id="72009412"/>
<organism evidence="3 4">
    <name type="scientific">Rhodofomes roseus</name>
    <dbReference type="NCBI Taxonomy" id="34475"/>
    <lineage>
        <taxon>Eukaryota</taxon>
        <taxon>Fungi</taxon>
        <taxon>Dikarya</taxon>
        <taxon>Basidiomycota</taxon>
        <taxon>Agaricomycotina</taxon>
        <taxon>Agaricomycetes</taxon>
        <taxon>Polyporales</taxon>
        <taxon>Rhodofomes</taxon>
    </lineage>
</organism>
<evidence type="ECO:0000256" key="2">
    <source>
        <dbReference type="SAM" id="SignalP"/>
    </source>
</evidence>
<evidence type="ECO:0000256" key="1">
    <source>
        <dbReference type="SAM" id="MobiDB-lite"/>
    </source>
</evidence>
<feature type="region of interest" description="Disordered" evidence="1">
    <location>
        <begin position="623"/>
        <end position="704"/>
    </location>
</feature>
<sequence length="959" mass="107510">MSHQRLRTNLCFSLLNRHLLALLSLCNSPSLPSIPKYLFKVMPTPDFPKLPDGFPGRLEYKEDKWVYFSLAYPYGIPAWVITELPGEWVHIPNRPESYPPIIRLNDHPLNPHRGDPTGNCYLYIIDNSKLAAAATTARKPTEWNLPHVAEEHVLDIGWLRLRGRDTMLGLAAYLNVSQRAAFWLQALVRASIVAQKDMPVPLVQRYLNSCSRVMGPREKCSRQVPVKAANGEWIKGTEFERLVLSKGLKGTKDRKRIYAITQSQQVQNGVLAPNVEAKSFTGGDGEDAEIRRELAKVGGELGVHIIRTVQPELYHRLELHAKLLGYFRPGTMSNVCFGGSQLNVSTPDYLDKLQKGPMDLSDSLGFFGGVHQDEHDSIGAMSVMTVFSKLHAGIHPGLFLFPECYAFVRLPNGFTEDESERSSLLSVLFSGLHWHMGMSPYVSDNIAQDAVRLNHVMYPMSRVMDGNSMLALGAVGQKAINIPPEMYNPTYDRDHKIYSNYLNYAVDGLNIGDRHTVASFMVHQLYNLVFHLWRQADVGPSLNPDVFFSAFSAVDEEGQCITFTDTDLVPVLEHRPDEPEYVHETILARAQAWREWKEHKLRYAAVIPRATYDNRIVDLRKEMGTENPAPVPITRPRRSQQPKKAPVPSKGKKAKPKPKSKPAKGKKCAHAEVEDGMDSDERPAQRARLDLENGDDPTVSDREDGQSLLYVPLDALMVPPKLSARTADESESEDEDDEDETQEAPVLSPAAQSSGSASAKSYVVALSLFTAAKFQAANQMLRNVASVLQSEDSAAGSVSRQLLDGLLDAMESKDSAAARSVGFAVLLQRNWSAQTRYERDDSLQHLKRAVLRSEIMMMNYYAWLWLDCVPVNYCSRFLSSSAPSAAANDWLGRLAIAVNDGFKSYDLVTLQRQDFLPDLPPHSITMPRARFTADRRYTASIDFIQRTLRTWLDFPKNSS</sequence>
<comment type="caution">
    <text evidence="3">The sequence shown here is derived from an EMBL/GenBank/DDBJ whole genome shotgun (WGS) entry which is preliminary data.</text>
</comment>
<feature type="compositionally biased region" description="Acidic residues" evidence="1">
    <location>
        <begin position="729"/>
        <end position="742"/>
    </location>
</feature>
<protein>
    <submittedName>
        <fullName evidence="3">Uncharacterized protein</fullName>
    </submittedName>
</protein>
<feature type="chain" id="PRO_5045439203" evidence="2">
    <location>
        <begin position="22"/>
        <end position="959"/>
    </location>
</feature>
<proteinExistence type="predicted"/>
<evidence type="ECO:0000313" key="4">
    <source>
        <dbReference type="Proteomes" id="UP000814176"/>
    </source>
</evidence>
<dbReference type="EMBL" id="JADCUA010000048">
    <property type="protein sequence ID" value="KAH9828722.1"/>
    <property type="molecule type" value="Genomic_DNA"/>
</dbReference>
<feature type="signal peptide" evidence="2">
    <location>
        <begin position="1"/>
        <end position="21"/>
    </location>
</feature>
<keyword evidence="4" id="KW-1185">Reference proteome</keyword>
<feature type="compositionally biased region" description="Basic and acidic residues" evidence="1">
    <location>
        <begin position="669"/>
        <end position="691"/>
    </location>
</feature>